<dbReference type="RefSeq" id="WP_382380524.1">
    <property type="nucleotide sequence ID" value="NZ_JBHMEZ010000001.1"/>
</dbReference>
<dbReference type="EMBL" id="JBHMEZ010000001">
    <property type="protein sequence ID" value="MFB9051781.1"/>
    <property type="molecule type" value="Genomic_DNA"/>
</dbReference>
<gene>
    <name evidence="1" type="ORF">ACFFVB_01705</name>
</gene>
<keyword evidence="2" id="KW-1185">Reference proteome</keyword>
<dbReference type="PROSITE" id="PS51257">
    <property type="entry name" value="PROKAR_LIPOPROTEIN"/>
    <property type="match status" value="1"/>
</dbReference>
<evidence type="ECO:0000313" key="1">
    <source>
        <dbReference type="EMBL" id="MFB9051781.1"/>
    </source>
</evidence>
<dbReference type="Proteomes" id="UP001589605">
    <property type="component" value="Unassembled WGS sequence"/>
</dbReference>
<organism evidence="1 2">
    <name type="scientific">Formosa undariae</name>
    <dbReference type="NCBI Taxonomy" id="1325436"/>
    <lineage>
        <taxon>Bacteria</taxon>
        <taxon>Pseudomonadati</taxon>
        <taxon>Bacteroidota</taxon>
        <taxon>Flavobacteriia</taxon>
        <taxon>Flavobacteriales</taxon>
        <taxon>Flavobacteriaceae</taxon>
        <taxon>Formosa</taxon>
    </lineage>
</organism>
<comment type="caution">
    <text evidence="1">The sequence shown here is derived from an EMBL/GenBank/DDBJ whole genome shotgun (WGS) entry which is preliminary data.</text>
</comment>
<sequence>MKHLTLLVSLILFSACGLTKKNSEKTQNSVTPSESAITQNDVLVEYTAITRGMFLKITIENQEIRVQKEQYSPDKSRTMSDSEWDILMDQLDGVDLNTLSSLEAPSMKRTYDGAAAARLEITEADLKYSTSEFDHNNPNTKIKPLVEFILSLAKTVE</sequence>
<protein>
    <recommendedName>
        <fullName evidence="3">Lipoprotein</fullName>
    </recommendedName>
</protein>
<evidence type="ECO:0000313" key="2">
    <source>
        <dbReference type="Proteomes" id="UP001589605"/>
    </source>
</evidence>
<reference evidence="1 2" key="1">
    <citation type="submission" date="2024-09" db="EMBL/GenBank/DDBJ databases">
        <authorList>
            <person name="Sun Q."/>
            <person name="Mori K."/>
        </authorList>
    </citation>
    <scope>NUCLEOTIDE SEQUENCE [LARGE SCALE GENOMIC DNA]</scope>
    <source>
        <strain evidence="1 2">CECT 8286</strain>
    </source>
</reference>
<accession>A0ABV5EX66</accession>
<proteinExistence type="predicted"/>
<evidence type="ECO:0008006" key="3">
    <source>
        <dbReference type="Google" id="ProtNLM"/>
    </source>
</evidence>
<name>A0ABV5EX66_9FLAO</name>